<dbReference type="Pfam" id="PF04255">
    <property type="entry name" value="DUF433"/>
    <property type="match status" value="1"/>
</dbReference>
<reference evidence="2" key="1">
    <citation type="submission" date="2016-10" db="EMBL/GenBank/DDBJ databases">
        <authorList>
            <person name="Varghese N."/>
            <person name="Submissions S."/>
        </authorList>
    </citation>
    <scope>NUCLEOTIDE SEQUENCE [LARGE SCALE GENOMIC DNA]</scope>
    <source>
        <strain evidence="2">DSM 23445</strain>
    </source>
</reference>
<dbReference type="RefSeq" id="WP_091698084.1">
    <property type="nucleotide sequence ID" value="NZ_FPBF01000010.1"/>
</dbReference>
<dbReference type="EMBL" id="FPBF01000010">
    <property type="protein sequence ID" value="SFU18996.1"/>
    <property type="molecule type" value="Genomic_DNA"/>
</dbReference>
<gene>
    <name evidence="1" type="ORF">SAMN04489724_0075</name>
</gene>
<sequence length="225" mass="25642">MIAFENKPQIGQGIYTLRDAATILHLPYAKVHRYVTKYWDGQLGEEFQSQYSWLIDGSRAVSFHTVVELYVMIQLADKGVKTAEVLKAHKKLAEIYNTHFPFAQKQVLQEIKTDGKLIYWKNGADVISLNGSDQFNLDIISVFFKKLDFGEEDVVSKLWPMGKENAIVIDPSRKFGHPIIEGKNIYPETIFEHFLAGDPVPYIAHIYQITEKEAEDAIAFCKDAA</sequence>
<name>A0A1I7E4Z0_9BACT</name>
<dbReference type="InterPro" id="IPR007367">
    <property type="entry name" value="DUF433"/>
</dbReference>
<dbReference type="AlphaFoldDB" id="A0A1I7E4Z0"/>
<protein>
    <submittedName>
        <fullName evidence="1">Uncharacterized conserved protein, DUF433 family</fullName>
    </submittedName>
</protein>
<organism evidence="1 2">
    <name type="scientific">Algoriphagus locisalis</name>
    <dbReference type="NCBI Taxonomy" id="305507"/>
    <lineage>
        <taxon>Bacteria</taxon>
        <taxon>Pseudomonadati</taxon>
        <taxon>Bacteroidota</taxon>
        <taxon>Cytophagia</taxon>
        <taxon>Cytophagales</taxon>
        <taxon>Cyclobacteriaceae</taxon>
        <taxon>Algoriphagus</taxon>
    </lineage>
</organism>
<dbReference type="OrthoDB" id="940717at2"/>
<accession>A0A1I7E4Z0</accession>
<evidence type="ECO:0000313" key="1">
    <source>
        <dbReference type="EMBL" id="SFU18996.1"/>
    </source>
</evidence>
<dbReference type="Proteomes" id="UP000199673">
    <property type="component" value="Unassembled WGS sequence"/>
</dbReference>
<proteinExistence type="predicted"/>
<evidence type="ECO:0000313" key="2">
    <source>
        <dbReference type="Proteomes" id="UP000199673"/>
    </source>
</evidence>
<keyword evidence="2" id="KW-1185">Reference proteome</keyword>
<dbReference type="STRING" id="305507.SAMN04489724_0075"/>